<gene>
    <name evidence="1" type="ORF">ECPE_LOCUS14241</name>
</gene>
<organism evidence="3">
    <name type="scientific">Echinostoma caproni</name>
    <dbReference type="NCBI Taxonomy" id="27848"/>
    <lineage>
        <taxon>Eukaryota</taxon>
        <taxon>Metazoa</taxon>
        <taxon>Spiralia</taxon>
        <taxon>Lophotrochozoa</taxon>
        <taxon>Platyhelminthes</taxon>
        <taxon>Trematoda</taxon>
        <taxon>Digenea</taxon>
        <taxon>Plagiorchiida</taxon>
        <taxon>Echinostomata</taxon>
        <taxon>Echinostomatoidea</taxon>
        <taxon>Echinostomatidae</taxon>
        <taxon>Echinostoma</taxon>
    </lineage>
</organism>
<accession>A0A183B4V6</accession>
<proteinExistence type="predicted"/>
<dbReference type="WBParaSite" id="ECPE_0001428101-mRNA-1">
    <property type="protein sequence ID" value="ECPE_0001428101-mRNA-1"/>
    <property type="gene ID" value="ECPE_0001428101"/>
</dbReference>
<name>A0A183B4V6_9TREM</name>
<evidence type="ECO:0000313" key="2">
    <source>
        <dbReference type="Proteomes" id="UP000272942"/>
    </source>
</evidence>
<reference evidence="3" key="1">
    <citation type="submission" date="2016-06" db="UniProtKB">
        <authorList>
            <consortium name="WormBaseParasite"/>
        </authorList>
    </citation>
    <scope>IDENTIFICATION</scope>
</reference>
<keyword evidence="2" id="KW-1185">Reference proteome</keyword>
<reference evidence="1 2" key="2">
    <citation type="submission" date="2018-11" db="EMBL/GenBank/DDBJ databases">
        <authorList>
            <consortium name="Pathogen Informatics"/>
        </authorList>
    </citation>
    <scope>NUCLEOTIDE SEQUENCE [LARGE SCALE GENOMIC DNA]</scope>
    <source>
        <strain evidence="1 2">Egypt</strain>
    </source>
</reference>
<sequence>MEWPNAKRAPIRLCFGIADGTTKLYSEGTNQRNNTSDPGHSGSVLCCLSGFMVTDHLQLMMDYLLNNDQHHPYGTMVSTFLLFSFSLLNQNDAAFGFLANLTVQDAADAKLSNDIPSSEFAAEGADYLPEHFYAIIERYLMQVVTVHSVYCLGEDSLHHKNDGESEASLELIGTCLLTWLKEEMQINCLVGGEVDDPTKETFLVEDAEQLTHQQRHLKEKIFTFELN</sequence>
<dbReference type="EMBL" id="UZAN01057077">
    <property type="protein sequence ID" value="VDP91513.1"/>
    <property type="molecule type" value="Genomic_DNA"/>
</dbReference>
<dbReference type="Proteomes" id="UP000272942">
    <property type="component" value="Unassembled WGS sequence"/>
</dbReference>
<dbReference type="AlphaFoldDB" id="A0A183B4V6"/>
<evidence type="ECO:0000313" key="1">
    <source>
        <dbReference type="EMBL" id="VDP91513.1"/>
    </source>
</evidence>
<protein>
    <submittedName>
        <fullName evidence="3">PCIF1_WW domain-containing protein</fullName>
    </submittedName>
</protein>
<evidence type="ECO:0000313" key="3">
    <source>
        <dbReference type="WBParaSite" id="ECPE_0001428101-mRNA-1"/>
    </source>
</evidence>